<dbReference type="Pfam" id="PF22905">
    <property type="entry name" value="Hydro_N_hd"/>
    <property type="match status" value="1"/>
</dbReference>
<comment type="caution">
    <text evidence="3">The sequence shown here is derived from an EMBL/GenBank/DDBJ whole genome shotgun (WGS) entry which is preliminary data.</text>
</comment>
<evidence type="ECO:0000313" key="4">
    <source>
        <dbReference type="Proteomes" id="UP000186438"/>
    </source>
</evidence>
<keyword evidence="4" id="KW-1185">Reference proteome</keyword>
<dbReference type="Pfam" id="PF13810">
    <property type="entry name" value="DUF4185"/>
    <property type="match status" value="1"/>
</dbReference>
<evidence type="ECO:0000259" key="2">
    <source>
        <dbReference type="Pfam" id="PF22905"/>
    </source>
</evidence>
<name>A0A1Q4HVQ5_9MYCO</name>
<organism evidence="3 4">
    <name type="scientific">Mycobacterium paraffinicum</name>
    <dbReference type="NCBI Taxonomy" id="53378"/>
    <lineage>
        <taxon>Bacteria</taxon>
        <taxon>Bacillati</taxon>
        <taxon>Actinomycetota</taxon>
        <taxon>Actinomycetes</taxon>
        <taxon>Mycobacteriales</taxon>
        <taxon>Mycobacteriaceae</taxon>
        <taxon>Mycobacterium</taxon>
    </lineage>
</organism>
<accession>A0A1Q4HVQ5</accession>
<dbReference type="AlphaFoldDB" id="A0A1Q4HVQ5"/>
<dbReference type="OrthoDB" id="4789771at2"/>
<reference evidence="3 4" key="1">
    <citation type="submission" date="2016-11" db="EMBL/GenBank/DDBJ databases">
        <title>Genome sequences of unsequenced Mycobacteria.</title>
        <authorList>
            <person name="Greninger A.L."/>
            <person name="Fang F."/>
            <person name="Jerome K.R."/>
        </authorList>
    </citation>
    <scope>NUCLEOTIDE SEQUENCE [LARGE SCALE GENOMIC DNA]</scope>
    <source>
        <strain evidence="3 4">M11</strain>
    </source>
</reference>
<dbReference type="RefSeq" id="WP_073874878.1">
    <property type="nucleotide sequence ID" value="NZ_MPNT01000009.1"/>
</dbReference>
<proteinExistence type="predicted"/>
<dbReference type="InterPro" id="IPR025442">
    <property type="entry name" value="DUF4185"/>
</dbReference>
<feature type="domain" description="DUF4185" evidence="1">
    <location>
        <begin position="234"/>
        <end position="521"/>
    </location>
</feature>
<evidence type="ECO:0000259" key="1">
    <source>
        <dbReference type="Pfam" id="PF13810"/>
    </source>
</evidence>
<protein>
    <submittedName>
        <fullName evidence="3">Uncharacterized protein</fullName>
    </submittedName>
</protein>
<feature type="domain" description="Predicted hydrolase N-terminal" evidence="2">
    <location>
        <begin position="1"/>
        <end position="194"/>
    </location>
</feature>
<evidence type="ECO:0000313" key="3">
    <source>
        <dbReference type="EMBL" id="OJZ73793.1"/>
    </source>
</evidence>
<gene>
    <name evidence="3" type="ORF">BRW65_11985</name>
</gene>
<dbReference type="Proteomes" id="UP000186438">
    <property type="component" value="Unassembled WGS sequence"/>
</dbReference>
<dbReference type="InterPro" id="IPR054469">
    <property type="entry name" value="Pred_hydrolase_N"/>
</dbReference>
<sequence length="545" mass="58351">MTLTHLSEPELIASAGGDPWAINHGLQAGSPFQISRLAEAFYAAGRHTAEADHAFRMAQKRFGESWNHQNGDNPINDSAEVQRLTKSLGAQSEQLPKIGADLENIAASLADAQKQGAAEIATLDHQLHWLDELYGAAQADLRDLTLPPKEVAKLHMIMDAAHADAVDDVRDAVKQMNSIRGAYADALHKALASLHSEGYDPPATIDDTLEQPLRGQVRDLGPIAGTGAVPGIPGIGAADLGEIVEVPGQPGKFLAVFGDSFSGNKVGEGQHYRSVAVPVTFDADGRPHFGAPLTGPEGSGTELFPIPKDADGVTDTLPAGTITAGGKTYMMVTGTKGDLQPVGSWLVEVNGDPGKGWTMVRDSYRAAGQAPSQVSGYKGSDGKVYIAADSFDRSRGITMYRADPDQVWDRKSWQPWTGTDWGSPTDRPMQVTNDRYGELSFREVGGKPVLSGFNVDAHGGSVEVRVGLSPTSVFNPDINPTMVVQNGDRAAPNYMHQPYGGYILPGSTLDNLRMFVSEWNTSKGPDHQPIGAPYDTREFQVNLHQ</sequence>
<dbReference type="STRING" id="53378.BRW65_11985"/>
<dbReference type="EMBL" id="MPNT01000009">
    <property type="protein sequence ID" value="OJZ73793.1"/>
    <property type="molecule type" value="Genomic_DNA"/>
</dbReference>